<reference evidence="4 5" key="1">
    <citation type="submission" date="2019-09" db="EMBL/GenBank/DDBJ databases">
        <title>YIM 132180 draft genome.</title>
        <authorList>
            <person name="Zhang K."/>
        </authorList>
    </citation>
    <scope>NUCLEOTIDE SEQUENCE [LARGE SCALE GENOMIC DNA]</scope>
    <source>
        <strain evidence="4 5">YIM 132180</strain>
    </source>
</reference>
<dbReference type="SUPFAM" id="SSF51735">
    <property type="entry name" value="NAD(P)-binding Rossmann-fold domains"/>
    <property type="match status" value="1"/>
</dbReference>
<comment type="caution">
    <text evidence="4">The sequence shown here is derived from an EMBL/GenBank/DDBJ whole genome shotgun (WGS) entry which is preliminary data.</text>
</comment>
<evidence type="ECO:0000256" key="1">
    <source>
        <dbReference type="ARBA" id="ARBA00006484"/>
    </source>
</evidence>
<evidence type="ECO:0000313" key="4">
    <source>
        <dbReference type="EMBL" id="KAB0676445.1"/>
    </source>
</evidence>
<dbReference type="SMART" id="SM00822">
    <property type="entry name" value="PKS_KR"/>
    <property type="match status" value="1"/>
</dbReference>
<dbReference type="FunFam" id="3.40.50.720:FF:000084">
    <property type="entry name" value="Short-chain dehydrogenase reductase"/>
    <property type="match status" value="1"/>
</dbReference>
<dbReference type="EMBL" id="VZDO01000023">
    <property type="protein sequence ID" value="KAB0676445.1"/>
    <property type="molecule type" value="Genomic_DNA"/>
</dbReference>
<name>A0A7V7PKU3_9HYPH</name>
<dbReference type="Proteomes" id="UP000432089">
    <property type="component" value="Unassembled WGS sequence"/>
</dbReference>
<evidence type="ECO:0000313" key="5">
    <source>
        <dbReference type="Proteomes" id="UP000432089"/>
    </source>
</evidence>
<evidence type="ECO:0000259" key="3">
    <source>
        <dbReference type="SMART" id="SM00822"/>
    </source>
</evidence>
<proteinExistence type="inferred from homology"/>
<gene>
    <name evidence="4" type="ORF">F6X38_21370</name>
</gene>
<protein>
    <submittedName>
        <fullName evidence="4">SDR family oxidoreductase</fullName>
    </submittedName>
</protein>
<sequence>MDLKIDGRVALVTGSSKGIGEGIARRLAQEGAMVIVHGRDQLKAEQVAHDIVAEGGRARVVTGDLTNDDEVARLVGQAEGLAGPVEILVNNAGGSGATEDWTTTRLETWASGYDRNTLAAVRVITRVLPGMREAGWGRIVNISSLAAWLPPAGRPDYSAAKAAMAAMGASLAKAVAGEGITVNTVSPGTIRSERLEAAFRKTATDRGLPVDAPWEEVERAALPMFAAVPMGRVGTLEEIADAIAFLASPRAGYITGMDLRIDGGAWPGL</sequence>
<organism evidence="4 5">
    <name type="scientific">Plantimonas leprariae</name>
    <dbReference type="NCBI Taxonomy" id="2615207"/>
    <lineage>
        <taxon>Bacteria</taxon>
        <taxon>Pseudomonadati</taxon>
        <taxon>Pseudomonadota</taxon>
        <taxon>Alphaproteobacteria</taxon>
        <taxon>Hyphomicrobiales</taxon>
        <taxon>Aurantimonadaceae</taxon>
        <taxon>Plantimonas</taxon>
    </lineage>
</organism>
<dbReference type="InterPro" id="IPR036291">
    <property type="entry name" value="NAD(P)-bd_dom_sf"/>
</dbReference>
<dbReference type="InterPro" id="IPR002347">
    <property type="entry name" value="SDR_fam"/>
</dbReference>
<dbReference type="InterPro" id="IPR050259">
    <property type="entry name" value="SDR"/>
</dbReference>
<dbReference type="PRINTS" id="PR00080">
    <property type="entry name" value="SDRFAMILY"/>
</dbReference>
<dbReference type="PROSITE" id="PS00061">
    <property type="entry name" value="ADH_SHORT"/>
    <property type="match status" value="1"/>
</dbReference>
<dbReference type="InterPro" id="IPR057326">
    <property type="entry name" value="KR_dom"/>
</dbReference>
<dbReference type="RefSeq" id="WP_150973424.1">
    <property type="nucleotide sequence ID" value="NZ_VZDO01000023.1"/>
</dbReference>
<feature type="domain" description="Ketoreductase" evidence="3">
    <location>
        <begin position="8"/>
        <end position="193"/>
    </location>
</feature>
<dbReference type="InterPro" id="IPR020904">
    <property type="entry name" value="Sc_DH/Rdtase_CS"/>
</dbReference>
<accession>A0A7V7PKU3</accession>
<dbReference type="GO" id="GO:0032787">
    <property type="term" value="P:monocarboxylic acid metabolic process"/>
    <property type="evidence" value="ECO:0007669"/>
    <property type="project" value="UniProtKB-ARBA"/>
</dbReference>
<comment type="similarity">
    <text evidence="1 2">Belongs to the short-chain dehydrogenases/reductases (SDR) family.</text>
</comment>
<dbReference type="Pfam" id="PF00106">
    <property type="entry name" value="adh_short"/>
    <property type="match status" value="1"/>
</dbReference>
<dbReference type="AlphaFoldDB" id="A0A7V7PKU3"/>
<dbReference type="PRINTS" id="PR00081">
    <property type="entry name" value="GDHRDH"/>
</dbReference>
<dbReference type="PANTHER" id="PTHR42879">
    <property type="entry name" value="3-OXOACYL-(ACYL-CARRIER-PROTEIN) REDUCTASE"/>
    <property type="match status" value="1"/>
</dbReference>
<evidence type="ECO:0000256" key="2">
    <source>
        <dbReference type="RuleBase" id="RU000363"/>
    </source>
</evidence>
<keyword evidence="5" id="KW-1185">Reference proteome</keyword>
<dbReference type="Gene3D" id="3.40.50.720">
    <property type="entry name" value="NAD(P)-binding Rossmann-like Domain"/>
    <property type="match status" value="1"/>
</dbReference>